<dbReference type="STRING" id="568069.A0A1J1HGU0"/>
<dbReference type="EMBL" id="CVRI01000002">
    <property type="protein sequence ID" value="CRK86628.1"/>
    <property type="molecule type" value="Genomic_DNA"/>
</dbReference>
<feature type="region of interest" description="Disordered" evidence="1">
    <location>
        <begin position="407"/>
        <end position="445"/>
    </location>
</feature>
<evidence type="ECO:0000259" key="2">
    <source>
        <dbReference type="PROSITE" id="PS51183"/>
    </source>
</evidence>
<feature type="region of interest" description="Disordered" evidence="1">
    <location>
        <begin position="581"/>
        <end position="670"/>
    </location>
</feature>
<dbReference type="PROSITE" id="PS51184">
    <property type="entry name" value="JMJC"/>
    <property type="match status" value="1"/>
</dbReference>
<dbReference type="Pfam" id="PF02373">
    <property type="entry name" value="JmjC"/>
    <property type="match status" value="1"/>
</dbReference>
<dbReference type="PROSITE" id="PS51183">
    <property type="entry name" value="JMJN"/>
    <property type="match status" value="1"/>
</dbReference>
<dbReference type="InterPro" id="IPR003349">
    <property type="entry name" value="JmjN"/>
</dbReference>
<dbReference type="GO" id="GO:0000785">
    <property type="term" value="C:chromatin"/>
    <property type="evidence" value="ECO:0007669"/>
    <property type="project" value="TreeGrafter"/>
</dbReference>
<reference evidence="4 5" key="1">
    <citation type="submission" date="2015-04" db="EMBL/GenBank/DDBJ databases">
        <authorList>
            <person name="Syromyatnikov M.Y."/>
            <person name="Popov V.N."/>
        </authorList>
    </citation>
    <scope>NUCLEOTIDE SEQUENCE [LARGE SCALE GENOMIC DNA]</scope>
</reference>
<feature type="region of interest" description="Disordered" evidence="1">
    <location>
        <begin position="469"/>
        <end position="517"/>
    </location>
</feature>
<gene>
    <name evidence="4" type="ORF">CLUMA_CG000464</name>
</gene>
<dbReference type="PANTHER" id="PTHR10694:SF129">
    <property type="entry name" value="LYSINE-SPECIFIC DEMETHYLASE 4B-RELATED"/>
    <property type="match status" value="1"/>
</dbReference>
<keyword evidence="5" id="KW-1185">Reference proteome</keyword>
<dbReference type="PANTHER" id="PTHR10694">
    <property type="entry name" value="LYSINE-SPECIFIC DEMETHYLASE"/>
    <property type="match status" value="1"/>
</dbReference>
<dbReference type="GO" id="GO:0010468">
    <property type="term" value="P:regulation of gene expression"/>
    <property type="evidence" value="ECO:0007669"/>
    <property type="project" value="TreeGrafter"/>
</dbReference>
<dbReference type="InterPro" id="IPR003347">
    <property type="entry name" value="JmjC_dom"/>
</dbReference>
<dbReference type="SMART" id="SM00545">
    <property type="entry name" value="JmjN"/>
    <property type="match status" value="1"/>
</dbReference>
<organism evidence="4 5">
    <name type="scientific">Clunio marinus</name>
    <dbReference type="NCBI Taxonomy" id="568069"/>
    <lineage>
        <taxon>Eukaryota</taxon>
        <taxon>Metazoa</taxon>
        <taxon>Ecdysozoa</taxon>
        <taxon>Arthropoda</taxon>
        <taxon>Hexapoda</taxon>
        <taxon>Insecta</taxon>
        <taxon>Pterygota</taxon>
        <taxon>Neoptera</taxon>
        <taxon>Endopterygota</taxon>
        <taxon>Diptera</taxon>
        <taxon>Nematocera</taxon>
        <taxon>Chironomoidea</taxon>
        <taxon>Chironomidae</taxon>
        <taxon>Clunio</taxon>
    </lineage>
</organism>
<name>A0A1J1HGU0_9DIPT</name>
<protein>
    <submittedName>
        <fullName evidence="4">CLUMA_CG000464, isoform A</fullName>
    </submittedName>
</protein>
<feature type="region of interest" description="Disordered" evidence="1">
    <location>
        <begin position="542"/>
        <end position="567"/>
    </location>
</feature>
<dbReference type="OrthoDB" id="9547406at2759"/>
<feature type="domain" description="JmjC" evidence="3">
    <location>
        <begin position="144"/>
        <end position="310"/>
    </location>
</feature>
<feature type="domain" description="JmjN" evidence="2">
    <location>
        <begin position="9"/>
        <end position="51"/>
    </location>
</feature>
<feature type="compositionally biased region" description="Basic and acidic residues" evidence="1">
    <location>
        <begin position="412"/>
        <end position="423"/>
    </location>
</feature>
<dbReference type="AlphaFoldDB" id="A0A1J1HGU0"/>
<evidence type="ECO:0000313" key="5">
    <source>
        <dbReference type="Proteomes" id="UP000183832"/>
    </source>
</evidence>
<feature type="compositionally biased region" description="Polar residues" evidence="1">
    <location>
        <begin position="478"/>
        <end position="491"/>
    </location>
</feature>
<dbReference type="Gene3D" id="2.60.120.650">
    <property type="entry name" value="Cupin"/>
    <property type="match status" value="1"/>
</dbReference>
<dbReference type="GO" id="GO:0051864">
    <property type="term" value="F:histone H3K36 demethylase activity"/>
    <property type="evidence" value="ECO:0007669"/>
    <property type="project" value="TreeGrafter"/>
</dbReference>
<evidence type="ECO:0000256" key="1">
    <source>
        <dbReference type="SAM" id="MobiDB-lite"/>
    </source>
</evidence>
<dbReference type="Proteomes" id="UP000183832">
    <property type="component" value="Unassembled WGS sequence"/>
</dbReference>
<accession>A0A1J1HGU0</accession>
<feature type="compositionally biased region" description="Low complexity" evidence="1">
    <location>
        <begin position="635"/>
        <end position="661"/>
    </location>
</feature>
<feature type="compositionally biased region" description="Polar residues" evidence="1">
    <location>
        <begin position="584"/>
        <end position="624"/>
    </location>
</feature>
<dbReference type="GO" id="GO:0005634">
    <property type="term" value="C:nucleus"/>
    <property type="evidence" value="ECO:0007669"/>
    <property type="project" value="TreeGrafter"/>
</dbReference>
<evidence type="ECO:0000313" key="4">
    <source>
        <dbReference type="EMBL" id="CRK86628.1"/>
    </source>
</evidence>
<evidence type="ECO:0000259" key="3">
    <source>
        <dbReference type="PROSITE" id="PS51184"/>
    </source>
</evidence>
<dbReference type="Pfam" id="PF02375">
    <property type="entry name" value="JmjN"/>
    <property type="match status" value="1"/>
</dbReference>
<dbReference type="SMART" id="SM00558">
    <property type="entry name" value="JmjC"/>
    <property type="match status" value="1"/>
</dbReference>
<sequence>MELDPEFRIQTFRPTFEEFRDFPTYIKYIESKGAHKAGIARIIPPKEYKPRKSGYDDLTQLKVTIKKPIFQAVAHVTGRIHGYYQQVNVPLKSMNVTDFHNLANSSTYKTPEHTNYADLESQYWENITSHAGIYGADVCGSISDPDLQEWNINNLGTILDYVGKDYNMSIDGVNTAYLYFGMWKTTFAWHTEDMDLYSINYLHFGAPKTWYAVPPKYGRRFEELADIIFDKSSKACRSFLRHKMTVIHPGRLAENDIPYDSIVQEAGHIMITFPFGYHSGFNHGFNCAESTNFASERWIEYGKHAKICHCCPDSVKIDMDAFVKRFQPEVYENWRVGKDTTPHPEYRINLYEPKVNIPTKKLSFMERNPQLNIQEILDNPKIPIEVKTELNGSFLVSAEDEVAGLIADNDDSERKSDLQRFLEDSSDEDERPKRRRRKKHDSDYDDDWYETAGHKFISEDGKVVKNLGRIPRARNVTRKTLSPNNSSTVKSNRGRKKRAATSENVTKQDEVDQETTTETYPNAKLTVIETKTAKVTVMTAKPSDLPTVSPQIKKTEEKKMNPNQPSYNDAFQAFLIGHKRVPDTSPTESQVRSSQPSTPATSKVSNDSQNSSAKVIVQTINRSDSPLIKPTDKPSVISKSSSKTISTGTQQQKSSLKTSQQRVKTERIQPYISNQSSTYMIQLQQENHKKNSNGTSNQVYYTIQKSPINSSTRKEQST</sequence>
<dbReference type="SUPFAM" id="SSF51197">
    <property type="entry name" value="Clavaminate synthase-like"/>
    <property type="match status" value="1"/>
</dbReference>
<proteinExistence type="predicted"/>
<dbReference type="GO" id="GO:0032454">
    <property type="term" value="F:histone H3K9 demethylase activity"/>
    <property type="evidence" value="ECO:0007669"/>
    <property type="project" value="TreeGrafter"/>
</dbReference>